<dbReference type="InterPro" id="IPR003118">
    <property type="entry name" value="Pointed_dom"/>
</dbReference>
<dbReference type="EnsemblMetazoa" id="XM_024229845.1">
    <property type="protein sequence ID" value="XP_024085613.1"/>
    <property type="gene ID" value="LOC106670729"/>
</dbReference>
<keyword evidence="3" id="KW-0597">Phosphoprotein</keyword>
<dbReference type="SUPFAM" id="SSF47769">
    <property type="entry name" value="SAM/Pointed domain"/>
    <property type="match status" value="1"/>
</dbReference>
<dbReference type="InterPro" id="IPR036390">
    <property type="entry name" value="WH_DNA-bd_sf"/>
</dbReference>
<dbReference type="GO" id="GO:0000981">
    <property type="term" value="F:DNA-binding transcription factor activity, RNA polymerase II-specific"/>
    <property type="evidence" value="ECO:0007669"/>
    <property type="project" value="TreeGrafter"/>
</dbReference>
<dbReference type="PROSITE" id="PS51433">
    <property type="entry name" value="PNT"/>
    <property type="match status" value="1"/>
</dbReference>
<sequence>MKMDKGEKVMMLDAMPDDGSQADKRFVACEGTLEEGDADLNEFLSKRIKLEVESDCENDISDQFNNEFISVNGGVCLEETDLTKDEGMIMLHMDIREPLSSLKYLLEEKLKTDLTDYTFALQDSQILEGHKNLVDQCVQGEGLVQVNVEIKNDSKGKRINIADVLKPAEEYVEIGQRHEEEQEEEEGEEEKDNEVMRFIVDPNFKKDQIKLQIPEDPMNWDKSHVRHWLLWAVRQFNLTGIQLSDWEMTGAELNKLTSTQFHAKVPNDPENLFWTHFELLRKCKIVAVKPTQKIPVKIKQEQDDDEMSTPKKEALVIGKNEKVIRMSKTPKLFYKDSILPYSAGMFSGNHNGQIQLWQFLLELLTDKSHRDIIQWLHVEGEFKLINPDHVAALWGIRKNKPHMNYEKLSRALRYYYDGDMISKVHGKRFVYKFVCDLKQLIGYSASELNALVIEAEMKSRQKSLLNSFQNILPPDYLSLLT</sequence>
<evidence type="ECO:0000256" key="4">
    <source>
        <dbReference type="ARBA" id="ARBA00023125"/>
    </source>
</evidence>
<dbReference type="SMART" id="SM00251">
    <property type="entry name" value="SAM_PNT"/>
    <property type="match status" value="1"/>
</dbReference>
<dbReference type="PROSITE" id="PS00346">
    <property type="entry name" value="ETS_DOMAIN_2"/>
    <property type="match status" value="1"/>
</dbReference>
<dbReference type="PRINTS" id="PR00454">
    <property type="entry name" value="ETSDOMAIN"/>
</dbReference>
<dbReference type="PROSITE" id="PS50061">
    <property type="entry name" value="ETS_DOMAIN_3"/>
    <property type="match status" value="1"/>
</dbReference>
<evidence type="ECO:0000256" key="2">
    <source>
        <dbReference type="ARBA" id="ARBA00005562"/>
    </source>
</evidence>
<evidence type="ECO:0000256" key="5">
    <source>
        <dbReference type="ARBA" id="ARBA00023242"/>
    </source>
</evidence>
<dbReference type="Gene3D" id="1.10.10.10">
    <property type="entry name" value="Winged helix-like DNA-binding domain superfamily/Winged helix DNA-binding domain"/>
    <property type="match status" value="1"/>
</dbReference>
<evidence type="ECO:0000256" key="1">
    <source>
        <dbReference type="ARBA" id="ARBA00004123"/>
    </source>
</evidence>
<dbReference type="FunFam" id="3.10.20.90:FF:000251">
    <property type="entry name" value="DNA-binding protein Ets97D"/>
    <property type="match status" value="1"/>
</dbReference>
<dbReference type="PANTHER" id="PTHR11849">
    <property type="entry name" value="ETS"/>
    <property type="match status" value="1"/>
</dbReference>
<organism evidence="9 10">
    <name type="scientific">Cimex lectularius</name>
    <name type="common">Bed bug</name>
    <name type="synonym">Acanthia lectularia</name>
    <dbReference type="NCBI Taxonomy" id="79782"/>
    <lineage>
        <taxon>Eukaryota</taxon>
        <taxon>Metazoa</taxon>
        <taxon>Ecdysozoa</taxon>
        <taxon>Arthropoda</taxon>
        <taxon>Hexapoda</taxon>
        <taxon>Insecta</taxon>
        <taxon>Pterygota</taxon>
        <taxon>Neoptera</taxon>
        <taxon>Paraneoptera</taxon>
        <taxon>Hemiptera</taxon>
        <taxon>Heteroptera</taxon>
        <taxon>Panheteroptera</taxon>
        <taxon>Cimicomorpha</taxon>
        <taxon>Cimicidae</taxon>
        <taxon>Cimex</taxon>
    </lineage>
</organism>
<dbReference type="InterPro" id="IPR046328">
    <property type="entry name" value="ETS_fam"/>
</dbReference>
<dbReference type="Proteomes" id="UP000494040">
    <property type="component" value="Unassembled WGS sequence"/>
</dbReference>
<comment type="subcellular location">
    <subcellularLocation>
        <location evidence="1 6">Nucleus</location>
    </subcellularLocation>
</comment>
<dbReference type="GO" id="GO:0005634">
    <property type="term" value="C:nucleus"/>
    <property type="evidence" value="ECO:0007669"/>
    <property type="project" value="UniProtKB-SubCell"/>
</dbReference>
<dbReference type="InterPro" id="IPR024668">
    <property type="entry name" value="GABP_asu_N"/>
</dbReference>
<keyword evidence="10" id="KW-1185">Reference proteome</keyword>
<evidence type="ECO:0000313" key="10">
    <source>
        <dbReference type="Proteomes" id="UP000494040"/>
    </source>
</evidence>
<dbReference type="OMA" id="LVNERKW"/>
<name>A0A8I6SLY4_CIMLE</name>
<evidence type="ECO:0008006" key="11">
    <source>
        <dbReference type="Google" id="ProtNLM"/>
    </source>
</evidence>
<dbReference type="CTD" id="43236"/>
<dbReference type="AlphaFoldDB" id="A0A8I6SLY4"/>
<dbReference type="Gene3D" id="3.10.20.90">
    <property type="entry name" value="Phosphatidylinositol 3-kinase Catalytic Subunit, Chain A, domain 1"/>
    <property type="match status" value="1"/>
</dbReference>
<evidence type="ECO:0000259" key="8">
    <source>
        <dbReference type="PROSITE" id="PS51433"/>
    </source>
</evidence>
<dbReference type="RefSeq" id="XP_024085613.1">
    <property type="nucleotide sequence ID" value="XM_024229845.1"/>
</dbReference>
<dbReference type="InterPro" id="IPR013761">
    <property type="entry name" value="SAM/pointed_sf"/>
</dbReference>
<dbReference type="PROSITE" id="PS00345">
    <property type="entry name" value="ETS_DOMAIN_1"/>
    <property type="match status" value="1"/>
</dbReference>
<evidence type="ECO:0000259" key="7">
    <source>
        <dbReference type="PROSITE" id="PS50061"/>
    </source>
</evidence>
<dbReference type="FunFam" id="1.10.150.50:FF:000039">
    <property type="entry name" value="GA-binding protein alpha chain, putative"/>
    <property type="match status" value="1"/>
</dbReference>
<dbReference type="FunFam" id="1.10.10.10:FF:000200">
    <property type="entry name" value="GA-binding protein alpha chain, putative"/>
    <property type="match status" value="1"/>
</dbReference>
<feature type="domain" description="PNT" evidence="8">
    <location>
        <begin position="199"/>
        <end position="284"/>
    </location>
</feature>
<evidence type="ECO:0000313" key="9">
    <source>
        <dbReference type="EnsemblMetazoa" id="XP_024085613.1"/>
    </source>
</evidence>
<dbReference type="Pfam" id="PF11620">
    <property type="entry name" value="GABP-alpha"/>
    <property type="match status" value="1"/>
</dbReference>
<accession>A0A8I6SLY4</accession>
<dbReference type="Pfam" id="PF00178">
    <property type="entry name" value="Ets"/>
    <property type="match status" value="1"/>
</dbReference>
<dbReference type="OrthoDB" id="10067219at2759"/>
<dbReference type="SMART" id="SM00413">
    <property type="entry name" value="ETS"/>
    <property type="match status" value="1"/>
</dbReference>
<dbReference type="GO" id="GO:0043565">
    <property type="term" value="F:sequence-specific DNA binding"/>
    <property type="evidence" value="ECO:0007669"/>
    <property type="project" value="InterPro"/>
</dbReference>
<dbReference type="GeneID" id="106670729"/>
<dbReference type="InterPro" id="IPR000418">
    <property type="entry name" value="Ets_dom"/>
</dbReference>
<dbReference type="GO" id="GO:0030154">
    <property type="term" value="P:cell differentiation"/>
    <property type="evidence" value="ECO:0007669"/>
    <property type="project" value="TreeGrafter"/>
</dbReference>
<reference evidence="9" key="1">
    <citation type="submission" date="2022-01" db="UniProtKB">
        <authorList>
            <consortium name="EnsemblMetazoa"/>
        </authorList>
    </citation>
    <scope>IDENTIFICATION</scope>
</reference>
<evidence type="ECO:0000256" key="3">
    <source>
        <dbReference type="ARBA" id="ARBA00022553"/>
    </source>
</evidence>
<comment type="similarity">
    <text evidence="2 6">Belongs to the ETS family.</text>
</comment>
<dbReference type="SUPFAM" id="SSF46785">
    <property type="entry name" value="Winged helix' DNA-binding domain"/>
    <property type="match status" value="1"/>
</dbReference>
<proteinExistence type="inferred from homology"/>
<dbReference type="InterPro" id="IPR036388">
    <property type="entry name" value="WH-like_DNA-bd_sf"/>
</dbReference>
<dbReference type="Pfam" id="PF02198">
    <property type="entry name" value="SAM_PNT"/>
    <property type="match status" value="1"/>
</dbReference>
<keyword evidence="4 6" id="KW-0238">DNA-binding</keyword>
<dbReference type="PANTHER" id="PTHR11849:SF195">
    <property type="entry name" value="GA-BINDING PROTEIN ALPHA CHAIN"/>
    <property type="match status" value="1"/>
</dbReference>
<protein>
    <recommendedName>
        <fullName evidence="11">DNA-binding protein Ets97D</fullName>
    </recommendedName>
</protein>
<evidence type="ECO:0000256" key="6">
    <source>
        <dbReference type="RuleBase" id="RU004019"/>
    </source>
</evidence>
<dbReference type="Gene3D" id="1.10.150.50">
    <property type="entry name" value="Transcription Factor, Ets-1"/>
    <property type="match status" value="1"/>
</dbReference>
<keyword evidence="5 6" id="KW-0539">Nucleus</keyword>
<feature type="domain" description="ETS" evidence="7">
    <location>
        <begin position="354"/>
        <end position="434"/>
    </location>
</feature>